<sequence>MASKTSERQQNQKPVIIVGAGLAGLVAAFELSRRNVPTLILDQENGANLGGQAFWSLGGLFLVDSTEQRRLGIKDSRELAWQDWMGSARFDREDDEDYWPRKWARAFVDFATDEMENYVKARGLGFLFNVGWAERGDGTADGHGNSVPRFHLSWGTGPEVVRVFAEPVKEAATRGVVQFKFRHCVDELIVDESGRAVGVRGRVLEPDDSPRGVKSSRVAIDDFEMYGSSIVVASGGIGGNPEAVKAAWPAERLGGEAPKNFVIGVPHHVDGRMIGITEKGGARIVNRDRMWHYTEGLHNWDPIWPGHGIRILPAPSSLWLDATGKKLPGHLYPGSDTLATLKYICSTGYDYTWFILDQTIIAREFALSGSEQNPDITGKSVWQFLTTRVFGKKGTVPVQKFQKNGEDFVVRDTLEELVEGMNELARERDGPILEFDAIKKAVDIRDSQMDNPYSKDAQAMLIANARNYFPDKRGRVAPPHRLLDPAHGPLIAVRLNILTRKTLGGIETNLSSNAMRPDGSPFPGLYAAGEAAGFGGGGVHGYNSLEGTFLGGCIFSGRAAGRAIAEELLGKESKGHSDDYIDDMYSGTGLINDFLPATSY</sequence>
<keyword evidence="1" id="KW-0285">Flavoprotein</keyword>
<gene>
    <name evidence="4" type="ORF">ACRE_018370</name>
</gene>
<name>A0A086TDA8_HAPC1</name>
<dbReference type="InterPro" id="IPR036188">
    <property type="entry name" value="FAD/NAD-bd_sf"/>
</dbReference>
<dbReference type="Gene3D" id="3.50.50.60">
    <property type="entry name" value="FAD/NAD(P)-binding domain"/>
    <property type="match status" value="2"/>
</dbReference>
<dbReference type="PANTHER" id="PTHR43260:SF1">
    <property type="entry name" value="KSDD-LIKE STEROID DEHYDROGENASE RV0785"/>
    <property type="match status" value="1"/>
</dbReference>
<dbReference type="AlphaFoldDB" id="A0A086TDA8"/>
<dbReference type="NCBIfam" id="NF009472">
    <property type="entry name" value="PRK12834.1"/>
    <property type="match status" value="1"/>
</dbReference>
<protein>
    <submittedName>
        <fullName evidence="4">Steroid dehydrogenase-like protein</fullName>
    </submittedName>
</protein>
<dbReference type="InterPro" id="IPR014614">
    <property type="entry name" value="KsdD_DH"/>
</dbReference>
<evidence type="ECO:0000256" key="1">
    <source>
        <dbReference type="ARBA" id="ARBA00022630"/>
    </source>
</evidence>
<dbReference type="SUPFAM" id="SSF51905">
    <property type="entry name" value="FAD/NAD(P)-binding domain"/>
    <property type="match status" value="1"/>
</dbReference>
<evidence type="ECO:0000313" key="5">
    <source>
        <dbReference type="Proteomes" id="UP000029964"/>
    </source>
</evidence>
<dbReference type="EMBL" id="JPKY01000010">
    <property type="protein sequence ID" value="KFH47340.1"/>
    <property type="molecule type" value="Genomic_DNA"/>
</dbReference>
<dbReference type="HOGENOM" id="CLU_022946_0_0_1"/>
<keyword evidence="5" id="KW-1185">Reference proteome</keyword>
<evidence type="ECO:0000256" key="2">
    <source>
        <dbReference type="ARBA" id="ARBA00023002"/>
    </source>
</evidence>
<dbReference type="PANTHER" id="PTHR43260">
    <property type="entry name" value="3-KETOSTEROID-DELTA-1-DEHYDROGENASE"/>
    <property type="match status" value="1"/>
</dbReference>
<dbReference type="OrthoDB" id="3345469at2759"/>
<organism evidence="4 5">
    <name type="scientific">Hapsidospora chrysogenum (strain ATCC 11550 / CBS 779.69 / DSM 880 / IAM 14645 / JCM 23072 / IMI 49137)</name>
    <name type="common">Acremonium chrysogenum</name>
    <dbReference type="NCBI Taxonomy" id="857340"/>
    <lineage>
        <taxon>Eukaryota</taxon>
        <taxon>Fungi</taxon>
        <taxon>Dikarya</taxon>
        <taxon>Ascomycota</taxon>
        <taxon>Pezizomycotina</taxon>
        <taxon>Sordariomycetes</taxon>
        <taxon>Hypocreomycetidae</taxon>
        <taxon>Hypocreales</taxon>
        <taxon>Bionectriaceae</taxon>
        <taxon>Hapsidospora</taxon>
    </lineage>
</organism>
<keyword evidence="2" id="KW-0560">Oxidoreductase</keyword>
<dbReference type="GO" id="GO:0016627">
    <property type="term" value="F:oxidoreductase activity, acting on the CH-CH group of donors"/>
    <property type="evidence" value="ECO:0007669"/>
    <property type="project" value="InterPro"/>
</dbReference>
<feature type="domain" description="FAD-dependent oxidoreductase 2 FAD-binding" evidence="3">
    <location>
        <begin position="15"/>
        <end position="550"/>
    </location>
</feature>
<comment type="caution">
    <text evidence="4">The sequence shown here is derived from an EMBL/GenBank/DDBJ whole genome shotgun (WGS) entry which is preliminary data.</text>
</comment>
<dbReference type="Pfam" id="PF00890">
    <property type="entry name" value="FAD_binding_2"/>
    <property type="match status" value="1"/>
</dbReference>
<dbReference type="InterPro" id="IPR003953">
    <property type="entry name" value="FAD-dep_OxRdtase_2_FAD-bd"/>
</dbReference>
<dbReference type="Proteomes" id="UP000029964">
    <property type="component" value="Unassembled WGS sequence"/>
</dbReference>
<proteinExistence type="predicted"/>
<evidence type="ECO:0000313" key="4">
    <source>
        <dbReference type="EMBL" id="KFH47340.1"/>
    </source>
</evidence>
<dbReference type="PIRSF" id="PIRSF036654">
    <property type="entry name" value="UCP036654"/>
    <property type="match status" value="1"/>
</dbReference>
<evidence type="ECO:0000259" key="3">
    <source>
        <dbReference type="Pfam" id="PF00890"/>
    </source>
</evidence>
<dbReference type="STRING" id="857340.A0A086TDA8"/>
<reference evidence="5" key="1">
    <citation type="journal article" date="2014" name="Genome Announc.">
        <title>Genome sequence and annotation of Acremonium chrysogenum, producer of the beta-lactam antibiotic cephalosporin C.</title>
        <authorList>
            <person name="Terfehr D."/>
            <person name="Dahlmann T.A."/>
            <person name="Specht T."/>
            <person name="Zadra I."/>
            <person name="Kuernsteiner H."/>
            <person name="Kueck U."/>
        </authorList>
    </citation>
    <scope>NUCLEOTIDE SEQUENCE [LARGE SCALE GENOMIC DNA]</scope>
    <source>
        <strain evidence="5">ATCC 11550 / CBS 779.69 / DSM 880 / IAM 14645 / JCM 23072 / IMI 49137</strain>
    </source>
</reference>
<accession>A0A086TDA8</accession>